<keyword evidence="1" id="KW-0472">Membrane</keyword>
<reference evidence="3" key="1">
    <citation type="journal article" date="2014" name="Genome Biol. Evol.">
        <title>The mitochondrial genome of the glomeromycete Rhizophagus sp. DAOM 213198 reveals an unusual organization consisting of two circular chromosomes.</title>
        <authorList>
            <person name="Nadimi M."/>
            <person name="Stefani F.O."/>
            <person name="Hijri M."/>
        </authorList>
    </citation>
    <scope>NUCLEOTIDE SEQUENCE</scope>
    <source>
        <strain evidence="3">DAOM213198</strain>
    </source>
</reference>
<evidence type="ECO:0000313" key="3">
    <source>
        <dbReference type="EMBL" id="AHM25009.1"/>
    </source>
</evidence>
<keyword evidence="1" id="KW-1133">Transmembrane helix</keyword>
<dbReference type="Pfam" id="PF04466">
    <property type="entry name" value="Terminase_3"/>
    <property type="match status" value="1"/>
</dbReference>
<dbReference type="InterPro" id="IPR027417">
    <property type="entry name" value="P-loop_NTPase"/>
</dbReference>
<dbReference type="EMBL" id="KF591216">
    <property type="protein sequence ID" value="AHM25009.1"/>
    <property type="molecule type" value="Genomic_DNA"/>
</dbReference>
<dbReference type="InterPro" id="IPR035412">
    <property type="entry name" value="Terminase_L_N"/>
</dbReference>
<feature type="transmembrane region" description="Helical" evidence="1">
    <location>
        <begin position="46"/>
        <end position="67"/>
    </location>
</feature>
<geneLocation type="mitochondrion" evidence="3"/>
<feature type="domain" description="Phage terminase large subunit N-terminal" evidence="2">
    <location>
        <begin position="36"/>
        <end position="183"/>
    </location>
</feature>
<keyword evidence="1" id="KW-0812">Transmembrane</keyword>
<dbReference type="Gene3D" id="3.40.50.300">
    <property type="entry name" value="P-loop containing nucleotide triphosphate hydrolases"/>
    <property type="match status" value="1"/>
</dbReference>
<evidence type="ECO:0000256" key="1">
    <source>
        <dbReference type="SAM" id="Phobius"/>
    </source>
</evidence>
<protein>
    <recommendedName>
        <fullName evidence="2">Phage terminase large subunit N-terminal domain-containing protein</fullName>
    </recommendedName>
</protein>
<evidence type="ECO:0000259" key="2">
    <source>
        <dbReference type="Pfam" id="PF04466"/>
    </source>
</evidence>
<keyword evidence="3" id="KW-0496">Mitochondrion</keyword>
<sequence length="211" mass="24448">MKVASKFKFQPCFGFYLNLLKEMRAQKAPSYEIIHSAGGRACGKTYCFTLFVALLFYYRIPAIVYAFRKPTNLVVDSVWKEILDRLEDAKITGYRVKKVGFKIDSTTTSVFCMGLYNPSGENVVKKGIASSSRYTYAIKWFEEANEYEEKDIQAIDQAIRGAKYLIKVYTTNPWALHNWYISYLDKKFPFSKAKLLKDGYQWKYFPDPLAA</sequence>
<proteinExistence type="predicted"/>
<gene>
    <name evidence="3" type="primary">orf139</name>
</gene>
<name>A0A0A7BUZ7_9GLOM</name>
<dbReference type="AlphaFoldDB" id="A0A0A7BUZ7"/>
<organism evidence="3">
    <name type="scientific">Rhizophagus sp. DAOM 213198</name>
    <dbReference type="NCBI Taxonomy" id="1417302"/>
    <lineage>
        <taxon>Eukaryota</taxon>
        <taxon>Fungi</taxon>
        <taxon>Fungi incertae sedis</taxon>
        <taxon>Mucoromycota</taxon>
        <taxon>Glomeromycotina</taxon>
        <taxon>Glomeromycetes</taxon>
        <taxon>Glomerales</taxon>
        <taxon>Glomeraceae</taxon>
        <taxon>Rhizophagus</taxon>
    </lineage>
</organism>
<accession>A0A0A7BUZ7</accession>